<sequence>MACVFMDISSPGQNVLTCGSGRTNYFQHFQRASTIAFINFHGSSLIFSVQLHKEQFFVLEKLLSDFANFVCAQGTILLQSSSAVRPMYVSVQYLTLGTGDRIHTCRFKCNSLQS</sequence>
<protein>
    <submittedName>
        <fullName evidence="1">Uncharacterized protein</fullName>
    </submittedName>
</protein>
<dbReference type="AlphaFoldDB" id="A0A7S1JAS9"/>
<organism evidence="1">
    <name type="scientific">Eutreptiella gymnastica</name>
    <dbReference type="NCBI Taxonomy" id="73025"/>
    <lineage>
        <taxon>Eukaryota</taxon>
        <taxon>Discoba</taxon>
        <taxon>Euglenozoa</taxon>
        <taxon>Euglenida</taxon>
        <taxon>Spirocuta</taxon>
        <taxon>Euglenophyceae</taxon>
        <taxon>Eutreptiales</taxon>
        <taxon>Eutreptiaceae</taxon>
        <taxon>Eutreptiella</taxon>
    </lineage>
</organism>
<evidence type="ECO:0000313" key="1">
    <source>
        <dbReference type="EMBL" id="CAD9037437.1"/>
    </source>
</evidence>
<reference evidence="1" key="1">
    <citation type="submission" date="2021-01" db="EMBL/GenBank/DDBJ databases">
        <authorList>
            <person name="Corre E."/>
            <person name="Pelletier E."/>
            <person name="Niang G."/>
            <person name="Scheremetjew M."/>
            <person name="Finn R."/>
            <person name="Kale V."/>
            <person name="Holt S."/>
            <person name="Cochrane G."/>
            <person name="Meng A."/>
            <person name="Brown T."/>
            <person name="Cohen L."/>
        </authorList>
    </citation>
    <scope>NUCLEOTIDE SEQUENCE</scope>
    <source>
        <strain evidence="1">NIES-381</strain>
    </source>
</reference>
<name>A0A7S1JAS9_9EUGL</name>
<proteinExistence type="predicted"/>
<gene>
    <name evidence="1" type="ORF">EGYM00392_LOCUS48596</name>
</gene>
<dbReference type="EMBL" id="HBGA01131053">
    <property type="protein sequence ID" value="CAD9037437.1"/>
    <property type="molecule type" value="Transcribed_RNA"/>
</dbReference>
<accession>A0A7S1JAS9</accession>